<gene>
    <name evidence="7" type="ORF">APZ00_25570</name>
</gene>
<dbReference type="AlphaFoldDB" id="A0A0L0IXC0"/>
<keyword evidence="4" id="KW-1133">Transmembrane helix</keyword>
<dbReference type="Proteomes" id="UP000064921">
    <property type="component" value="Plasmid p.p-1"/>
</dbReference>
<evidence type="ECO:0000313" key="7">
    <source>
        <dbReference type="EMBL" id="ALV30581.1"/>
    </source>
</evidence>
<evidence type="ECO:0000256" key="3">
    <source>
        <dbReference type="ARBA" id="ARBA00022692"/>
    </source>
</evidence>
<dbReference type="PANTHER" id="PTHR12812">
    <property type="entry name" value="HEPARAN SULFATE 6-O-SULFOTRANSFERASE 3"/>
    <property type="match status" value="1"/>
</dbReference>
<dbReference type="RefSeq" id="WP_050473693.1">
    <property type="nucleotide sequence ID" value="NZ_CP013069.1"/>
</dbReference>
<evidence type="ECO:0000313" key="8">
    <source>
        <dbReference type="Proteomes" id="UP000064921"/>
    </source>
</evidence>
<dbReference type="Gene3D" id="3.40.50.300">
    <property type="entry name" value="P-loop containing nucleotide triphosphate hydrolases"/>
    <property type="match status" value="1"/>
</dbReference>
<dbReference type="InterPro" id="IPR010635">
    <property type="entry name" value="Heparan_SO4-6-sulfoTrfase"/>
</dbReference>
<dbReference type="GO" id="GO:0016020">
    <property type="term" value="C:membrane"/>
    <property type="evidence" value="ECO:0007669"/>
    <property type="project" value="UniProtKB-SubCell"/>
</dbReference>
<comment type="subcellular location">
    <subcellularLocation>
        <location evidence="1">Membrane</location>
        <topology evidence="1">Single-pass membrane protein</topology>
    </subcellularLocation>
</comment>
<dbReference type="InterPro" id="IPR027417">
    <property type="entry name" value="P-loop_NTPase"/>
</dbReference>
<dbReference type="GO" id="GO:0017095">
    <property type="term" value="F:heparan sulfate 6-sulfotransferase activity"/>
    <property type="evidence" value="ECO:0007669"/>
    <property type="project" value="TreeGrafter"/>
</dbReference>
<dbReference type="KEGG" id="pphr:APZ00_25570"/>
<evidence type="ECO:0000256" key="2">
    <source>
        <dbReference type="ARBA" id="ARBA00022679"/>
    </source>
</evidence>
<evidence type="ECO:0000256" key="4">
    <source>
        <dbReference type="ARBA" id="ARBA00022989"/>
    </source>
</evidence>
<evidence type="ECO:0000256" key="1">
    <source>
        <dbReference type="ARBA" id="ARBA00004167"/>
    </source>
</evidence>
<keyword evidence="5" id="KW-0472">Membrane</keyword>
<dbReference type="PANTHER" id="PTHR12812:SF0">
    <property type="entry name" value="HEPARAN-SULFATE 6-O-SULFOTRANSFERASE"/>
    <property type="match status" value="1"/>
</dbReference>
<reference evidence="7 8" key="1">
    <citation type="submission" date="2015-10" db="EMBL/GenBank/DDBJ databases">
        <title>The world's first case of liver abscess caused by Pannonibacter phragmitetus.</title>
        <authorList>
            <person name="Ming D."/>
            <person name="Wang M."/>
            <person name="Zhou Y."/>
            <person name="Jiang T."/>
            <person name="Hu S."/>
        </authorList>
    </citation>
    <scope>NUCLEOTIDE SEQUENCE [LARGE SCALE GENOMIC DNA]</scope>
    <source>
        <strain evidence="7 8">31801</strain>
        <plasmid evidence="8">Plasmid p.p-1</plasmid>
    </source>
</reference>
<protein>
    <submittedName>
        <fullName evidence="7">Uncharacterized protein</fullName>
    </submittedName>
</protein>
<dbReference type="EMBL" id="CP013069">
    <property type="protein sequence ID" value="ALV30581.1"/>
    <property type="molecule type" value="Genomic_DNA"/>
</dbReference>
<keyword evidence="6" id="KW-0325">Glycoprotein</keyword>
<keyword evidence="2" id="KW-0808">Transferase</keyword>
<accession>A0A0L0IXC0</accession>
<sequence>MTHMQDNHLLFFHIMKTGGTSFYRFLENAYDVSAQIPADMVDTYKDVEYLSTFSPRRVRRLDREYLNLLVEVGRHRLISKIHTSFNFVDDFLYFYPDTKIITILRDPVERALSHIENLRRTPEATVKGLDSEMRALIEELRTGPLEKVLDFGPDSYFRKPLSNHQARILAGYAFHDLEDEVLLELALKNLEKINFVGLTDRLEKFAGIVSFNLGFYNSYSEERLNVMPEEARIDAAERARITDILAEKNKVDAIVFEEAKKRFARHVQDYHDALFQLRGGQRLRALAPGEEATFGMESALVGEGWHEREAGLGGGCARWGGPGPSSVLYPAVALQGETSIDFNIVSVINDEIYASMQIFINGSYAPHETSIRDGFLVASVKTRSPEDNASGTRIEFRFSGVKSAFEAHGVPDHRRKTIALQSLQMRRMS</sequence>
<organism evidence="7 8">
    <name type="scientific">Pannonibacter phragmitetus</name>
    <dbReference type="NCBI Taxonomy" id="121719"/>
    <lineage>
        <taxon>Bacteria</taxon>
        <taxon>Pseudomonadati</taxon>
        <taxon>Pseudomonadota</taxon>
        <taxon>Alphaproteobacteria</taxon>
        <taxon>Hyphomicrobiales</taxon>
        <taxon>Stappiaceae</taxon>
        <taxon>Pannonibacter</taxon>
    </lineage>
</organism>
<name>A0A0L0IXC0_9HYPH</name>
<evidence type="ECO:0000256" key="6">
    <source>
        <dbReference type="ARBA" id="ARBA00023180"/>
    </source>
</evidence>
<evidence type="ECO:0000256" key="5">
    <source>
        <dbReference type="ARBA" id="ARBA00023136"/>
    </source>
</evidence>
<geneLocation type="plasmid" evidence="7 8">
    <name>p.p-1</name>
</geneLocation>
<dbReference type="SUPFAM" id="SSF52540">
    <property type="entry name" value="P-loop containing nucleoside triphosphate hydrolases"/>
    <property type="match status" value="1"/>
</dbReference>
<keyword evidence="7" id="KW-0614">Plasmid</keyword>
<proteinExistence type="predicted"/>
<dbReference type="PATRIC" id="fig|121719.5.peg.5192"/>
<keyword evidence="8" id="KW-1185">Reference proteome</keyword>
<keyword evidence="3" id="KW-0812">Transmembrane</keyword>